<dbReference type="RefSeq" id="XP_031004652.1">
    <property type="nucleotide sequence ID" value="XM_031150603.1"/>
</dbReference>
<keyword evidence="6 7" id="KW-0472">Membrane</keyword>
<keyword evidence="9" id="KW-1185">Reference proteome</keyword>
<evidence type="ECO:0000256" key="3">
    <source>
        <dbReference type="ARBA" id="ARBA00022692"/>
    </source>
</evidence>
<dbReference type="GeneID" id="41985857"/>
<evidence type="ECO:0000256" key="1">
    <source>
        <dbReference type="ARBA" id="ARBA00004477"/>
    </source>
</evidence>
<proteinExistence type="inferred from homology"/>
<evidence type="ECO:0000313" key="8">
    <source>
        <dbReference type="EMBL" id="TVY25864.1"/>
    </source>
</evidence>
<protein>
    <recommendedName>
        <fullName evidence="7">Derlin</fullName>
    </recommendedName>
</protein>
<keyword evidence="4 7" id="KW-0256">Endoplasmic reticulum</keyword>
<dbReference type="GO" id="GO:0006950">
    <property type="term" value="P:response to stress"/>
    <property type="evidence" value="ECO:0007669"/>
    <property type="project" value="UniProtKB-ARBA"/>
</dbReference>
<name>A0A8H8R2T9_9HELO</name>
<comment type="function">
    <text evidence="7">May be involved in the degradation of misfolded endoplasmic reticulum (ER) luminal proteins.</text>
</comment>
<feature type="transmembrane region" description="Helical" evidence="7">
    <location>
        <begin position="12"/>
        <end position="32"/>
    </location>
</feature>
<comment type="caution">
    <text evidence="8">The sequence shown here is derived from an EMBL/GenBank/DDBJ whole genome shotgun (WGS) entry which is preliminary data.</text>
</comment>
<comment type="similarity">
    <text evidence="2 7">Belongs to the derlin family.</text>
</comment>
<sequence length="354" mass="38828">MSPLEIFMHAPPISRTLAAITFTLSVLVYVGPFDFSLFNLQLPSLIKLPPELWRIFTSLFITWPNFGILFDTYFLYTYGSKLEIASPRFSQRADFFTYICFCSVLILLLNILIVYGNVFASPLALCFITSTTRDTWDQPMTLFVLKMPSQYFPYALLFLTLIVSSPQAAMIQATGVGAAHLYDFLSGLYPNFGIKRNLISSPGLVKRVFGIQTMVERPYGTANMPGVAKEAAWGLDLSWKRFGPGRTLGGDGSASGVERQRPTGLALAAMVMVGFVVVCGFLALLFVQHGDPRAWFSGVNTGGVFQIEGGGGSGGAGSAMPQDIPRSNLYLVLAKSNISNLRLSDQRAKSCYHK</sequence>
<reference evidence="8 9" key="1">
    <citation type="submission" date="2018-05" db="EMBL/GenBank/DDBJ databases">
        <title>Genome sequencing and assembly of the regulated plant pathogen Lachnellula willkommii and related sister species for the development of diagnostic species identification markers.</title>
        <authorList>
            <person name="Giroux E."/>
            <person name="Bilodeau G."/>
        </authorList>
    </citation>
    <scope>NUCLEOTIDE SEQUENCE [LARGE SCALE GENOMIC DNA]</scope>
    <source>
        <strain evidence="8 9">CBS 185.66</strain>
    </source>
</reference>
<dbReference type="InterPro" id="IPR007599">
    <property type="entry name" value="DER1"/>
</dbReference>
<evidence type="ECO:0000256" key="5">
    <source>
        <dbReference type="ARBA" id="ARBA00022989"/>
    </source>
</evidence>
<evidence type="ECO:0000256" key="2">
    <source>
        <dbReference type="ARBA" id="ARBA00008917"/>
    </source>
</evidence>
<evidence type="ECO:0000256" key="7">
    <source>
        <dbReference type="RuleBase" id="RU363059"/>
    </source>
</evidence>
<comment type="subcellular location">
    <subcellularLocation>
        <location evidence="1 7">Endoplasmic reticulum membrane</location>
        <topology evidence="1 7">Multi-pass membrane protein</topology>
    </subcellularLocation>
</comment>
<feature type="transmembrane region" description="Helical" evidence="7">
    <location>
        <begin position="52"/>
        <end position="74"/>
    </location>
</feature>
<dbReference type="AlphaFoldDB" id="A0A8H8R2T9"/>
<dbReference type="OrthoDB" id="19102at2759"/>
<dbReference type="EMBL" id="QGMH01000083">
    <property type="protein sequence ID" value="TVY25864.1"/>
    <property type="molecule type" value="Genomic_DNA"/>
</dbReference>
<dbReference type="Proteomes" id="UP000431533">
    <property type="component" value="Unassembled WGS sequence"/>
</dbReference>
<feature type="transmembrane region" description="Helical" evidence="7">
    <location>
        <begin position="95"/>
        <end position="115"/>
    </location>
</feature>
<dbReference type="Pfam" id="PF04511">
    <property type="entry name" value="DER1"/>
    <property type="match status" value="1"/>
</dbReference>
<organism evidence="8 9">
    <name type="scientific">Lachnellula hyalina</name>
    <dbReference type="NCBI Taxonomy" id="1316788"/>
    <lineage>
        <taxon>Eukaryota</taxon>
        <taxon>Fungi</taxon>
        <taxon>Dikarya</taxon>
        <taxon>Ascomycota</taxon>
        <taxon>Pezizomycotina</taxon>
        <taxon>Leotiomycetes</taxon>
        <taxon>Helotiales</taxon>
        <taxon>Lachnaceae</taxon>
        <taxon>Lachnellula</taxon>
    </lineage>
</organism>
<evidence type="ECO:0000313" key="9">
    <source>
        <dbReference type="Proteomes" id="UP000431533"/>
    </source>
</evidence>
<keyword evidence="3 7" id="KW-0812">Transmembrane</keyword>
<accession>A0A8H8R2T9</accession>
<evidence type="ECO:0000256" key="6">
    <source>
        <dbReference type="ARBA" id="ARBA00023136"/>
    </source>
</evidence>
<keyword evidence="5 7" id="KW-1133">Transmembrane helix</keyword>
<feature type="transmembrane region" description="Helical" evidence="7">
    <location>
        <begin position="151"/>
        <end position="171"/>
    </location>
</feature>
<evidence type="ECO:0000256" key="4">
    <source>
        <dbReference type="ARBA" id="ARBA00022824"/>
    </source>
</evidence>
<dbReference type="PANTHER" id="PTHR11009">
    <property type="entry name" value="DER1-LIKE PROTEIN, DERLIN"/>
    <property type="match status" value="1"/>
</dbReference>
<gene>
    <name evidence="8" type="primary">DER1.2</name>
    <name evidence="8" type="ORF">LHYA1_G005659</name>
</gene>
<feature type="transmembrane region" description="Helical" evidence="7">
    <location>
        <begin position="265"/>
        <end position="287"/>
    </location>
</feature>
<dbReference type="Gene3D" id="1.20.1540.10">
    <property type="entry name" value="Rhomboid-like"/>
    <property type="match status" value="1"/>
</dbReference>
<dbReference type="GO" id="GO:0005789">
    <property type="term" value="C:endoplasmic reticulum membrane"/>
    <property type="evidence" value="ECO:0007669"/>
    <property type="project" value="UniProtKB-SubCell"/>
</dbReference>
<dbReference type="SUPFAM" id="SSF144091">
    <property type="entry name" value="Rhomboid-like"/>
    <property type="match status" value="1"/>
</dbReference>
<dbReference type="InterPro" id="IPR035952">
    <property type="entry name" value="Rhomboid-like_sf"/>
</dbReference>